<keyword evidence="4 7" id="KW-0812">Transmembrane</keyword>
<organism evidence="10 11">
    <name type="scientific">Pedobacter roseus</name>
    <dbReference type="NCBI Taxonomy" id="336820"/>
    <lineage>
        <taxon>Bacteria</taxon>
        <taxon>Pseudomonadati</taxon>
        <taxon>Bacteroidota</taxon>
        <taxon>Sphingobacteriia</taxon>
        <taxon>Sphingobacteriales</taxon>
        <taxon>Sphingobacteriaceae</taxon>
        <taxon>Pedobacter</taxon>
    </lineage>
</organism>
<feature type="chain" id="PRO_5028981558" evidence="8">
    <location>
        <begin position="21"/>
        <end position="1059"/>
    </location>
</feature>
<dbReference type="PROSITE" id="PS52016">
    <property type="entry name" value="TONB_DEPENDENT_REC_3"/>
    <property type="match status" value="1"/>
</dbReference>
<evidence type="ECO:0000256" key="6">
    <source>
        <dbReference type="ARBA" id="ARBA00023237"/>
    </source>
</evidence>
<dbReference type="InterPro" id="IPR037066">
    <property type="entry name" value="Plug_dom_sf"/>
</dbReference>
<evidence type="ECO:0000313" key="10">
    <source>
        <dbReference type="EMBL" id="QNN41696.1"/>
    </source>
</evidence>
<dbReference type="SUPFAM" id="SSF49464">
    <property type="entry name" value="Carboxypeptidase regulatory domain-like"/>
    <property type="match status" value="1"/>
</dbReference>
<evidence type="ECO:0000256" key="3">
    <source>
        <dbReference type="ARBA" id="ARBA00022452"/>
    </source>
</evidence>
<name>A0A7G9QEC1_9SPHI</name>
<proteinExistence type="inferred from homology"/>
<feature type="signal peptide" evidence="8">
    <location>
        <begin position="1"/>
        <end position="20"/>
    </location>
</feature>
<dbReference type="InterPro" id="IPR023997">
    <property type="entry name" value="TonB-dep_OMP_SusC/RagA_CS"/>
</dbReference>
<dbReference type="Gene3D" id="2.60.40.1120">
    <property type="entry name" value="Carboxypeptidase-like, regulatory domain"/>
    <property type="match status" value="1"/>
</dbReference>
<sequence>MKKLLQSLFVLMFVAITAMAQERTITGTVTSAEDNIPLPGVSVKAVGSQAVATTGGDGKYSIRINSSVTAIQYSYIGFTSKTIDVTPSSKLVNVALAPDSKSLADVVVVAYGTQKKESITGSVSTISSKDLENRTVTNITAALQGSAPGISVGASNGQPGSSATIRIRGFGSFSASNTPLYVLDGSVYDGSIGDINQNDIESISVLKDASSSALYGSRGANGVIIITTKRGKSLQPSINASIVQGFSERGIPEYERVNAQEYYPLVWQGIKNNLMYNASPALSESAASLKASTDVFTNLVYNPFNVPGAQVVGTDGKLNPNASLLYNDFDWYDAMARQGKRTDANLNFSGKTEKSDFFVSMGYLNDQGFNIMSDYQRFNARINVNTQVKSWLRTGLNVSGSSTTANTANDSATGSGSSFINAFSFTRGIGPIYPVHAFDATGKPIMNSLTGEQWYDYGNHPGAVARPQGASPGRHVVYETLLNEYLTRRNQVSARTYVEVKFLKDFTFTPTFSVDLRNNNGSTYWNPIVGDGVTQNGYKSQNTNTIRSYTFNQILNYKKTFGDHAITALVGHENYDYNYRTFNASRTGLILQGNTEFANFVTANSSGGQADNDHIESYFSKASYSYKDKYFFDASLRRDGSSRFSPQSRWGTFYSLGGSWSINKDFLKDVSWLDDLRAKVSYGEVGNNAILTSSGGNEYYADRAFYDLGWNNGAEPGALLTSAANPLLKWESQNTFNSGLSFSFLKRRVYGEFEYFKKTVNDLLFSVPQPLSDPVTSINQNVGAMYNSGVELMLGADIVRTQNFNWNLTTNWTILKNKVTKLPAETPTIVSGTKRREVGYDYYQFWLRQYAGVDPTDGAALYIPDPKQTITAANKRTVNGVEYTINQSNAVFDRSGSAIPDLMGSFTNSFSYKNLSLSVLVNYQIGGKFYDSTYQGLMSTGSYGSALHKDLLNAWTQTNTTSNIPRADFGNSTNINATSTRWLIDASYLAIRNVNLSYSLPKAWLSKIDVNSARLFVTGENLQLFSKRKGLNPSESFDGVNANVYPQARILSVGLNASF</sequence>
<keyword evidence="5 7" id="KW-0472">Membrane</keyword>
<evidence type="ECO:0000256" key="4">
    <source>
        <dbReference type="ARBA" id="ARBA00022692"/>
    </source>
</evidence>
<accession>A0A7G9QEC1</accession>
<dbReference type="InterPro" id="IPR023996">
    <property type="entry name" value="TonB-dep_OMP_SusC/RagA"/>
</dbReference>
<keyword evidence="6 7" id="KW-0998">Cell outer membrane</keyword>
<reference evidence="10 11" key="1">
    <citation type="submission" date="2020-08" db="EMBL/GenBank/DDBJ databases">
        <title>Genome sequence of Pedobacter roseus KACC 11594T.</title>
        <authorList>
            <person name="Hyun D.-W."/>
            <person name="Bae J.-W."/>
        </authorList>
    </citation>
    <scope>NUCLEOTIDE SEQUENCE [LARGE SCALE GENOMIC DNA]</scope>
    <source>
        <strain evidence="10 11">KACC 11594</strain>
    </source>
</reference>
<comment type="similarity">
    <text evidence="7">Belongs to the TonB-dependent receptor family.</text>
</comment>
<keyword evidence="11" id="KW-1185">Reference proteome</keyword>
<dbReference type="Pfam" id="PF13715">
    <property type="entry name" value="CarbopepD_reg_2"/>
    <property type="match status" value="1"/>
</dbReference>
<gene>
    <name evidence="10" type="ORF">H9L23_21750</name>
</gene>
<keyword evidence="8" id="KW-0732">Signal</keyword>
<evidence type="ECO:0000256" key="7">
    <source>
        <dbReference type="PROSITE-ProRule" id="PRU01360"/>
    </source>
</evidence>
<dbReference type="NCBIfam" id="TIGR04056">
    <property type="entry name" value="OMP_RagA_SusC"/>
    <property type="match status" value="1"/>
</dbReference>
<dbReference type="InterPro" id="IPR012910">
    <property type="entry name" value="Plug_dom"/>
</dbReference>
<dbReference type="InterPro" id="IPR008969">
    <property type="entry name" value="CarboxyPept-like_regulatory"/>
</dbReference>
<dbReference type="KEGG" id="proe:H9L23_21750"/>
<dbReference type="GO" id="GO:0009279">
    <property type="term" value="C:cell outer membrane"/>
    <property type="evidence" value="ECO:0007669"/>
    <property type="project" value="UniProtKB-SubCell"/>
</dbReference>
<dbReference type="RefSeq" id="WP_187592290.1">
    <property type="nucleotide sequence ID" value="NZ_CP060723.1"/>
</dbReference>
<evidence type="ECO:0000256" key="2">
    <source>
        <dbReference type="ARBA" id="ARBA00022448"/>
    </source>
</evidence>
<dbReference type="Gene3D" id="2.40.170.20">
    <property type="entry name" value="TonB-dependent receptor, beta-barrel domain"/>
    <property type="match status" value="1"/>
</dbReference>
<evidence type="ECO:0000256" key="1">
    <source>
        <dbReference type="ARBA" id="ARBA00004571"/>
    </source>
</evidence>
<dbReference type="AlphaFoldDB" id="A0A7G9QEC1"/>
<protein>
    <submittedName>
        <fullName evidence="10">SusC/RagA family TonB-linked outer membrane protein</fullName>
    </submittedName>
</protein>
<dbReference type="Pfam" id="PF07715">
    <property type="entry name" value="Plug"/>
    <property type="match status" value="1"/>
</dbReference>
<feature type="domain" description="TonB-dependent receptor plug" evidence="9">
    <location>
        <begin position="116"/>
        <end position="223"/>
    </location>
</feature>
<dbReference type="InterPro" id="IPR039426">
    <property type="entry name" value="TonB-dep_rcpt-like"/>
</dbReference>
<dbReference type="FunFam" id="2.170.130.10:FF:000003">
    <property type="entry name" value="SusC/RagA family TonB-linked outer membrane protein"/>
    <property type="match status" value="1"/>
</dbReference>
<evidence type="ECO:0000256" key="5">
    <source>
        <dbReference type="ARBA" id="ARBA00023136"/>
    </source>
</evidence>
<keyword evidence="3 7" id="KW-1134">Transmembrane beta strand</keyword>
<evidence type="ECO:0000313" key="11">
    <source>
        <dbReference type="Proteomes" id="UP000515806"/>
    </source>
</evidence>
<dbReference type="Proteomes" id="UP000515806">
    <property type="component" value="Chromosome"/>
</dbReference>
<dbReference type="InterPro" id="IPR036942">
    <property type="entry name" value="Beta-barrel_TonB_sf"/>
</dbReference>
<evidence type="ECO:0000256" key="8">
    <source>
        <dbReference type="SAM" id="SignalP"/>
    </source>
</evidence>
<comment type="subcellular location">
    <subcellularLocation>
        <location evidence="1 7">Cell outer membrane</location>
        <topology evidence="1 7">Multi-pass membrane protein</topology>
    </subcellularLocation>
</comment>
<evidence type="ECO:0000259" key="9">
    <source>
        <dbReference type="Pfam" id="PF07715"/>
    </source>
</evidence>
<dbReference type="EMBL" id="CP060723">
    <property type="protein sequence ID" value="QNN41696.1"/>
    <property type="molecule type" value="Genomic_DNA"/>
</dbReference>
<keyword evidence="2 7" id="KW-0813">Transport</keyword>
<dbReference type="SUPFAM" id="SSF56935">
    <property type="entry name" value="Porins"/>
    <property type="match status" value="1"/>
</dbReference>
<dbReference type="NCBIfam" id="TIGR04057">
    <property type="entry name" value="SusC_RagA_signa"/>
    <property type="match status" value="1"/>
</dbReference>
<dbReference type="Gene3D" id="2.170.130.10">
    <property type="entry name" value="TonB-dependent receptor, plug domain"/>
    <property type="match status" value="1"/>
</dbReference>